<dbReference type="PROSITE" id="PS51829">
    <property type="entry name" value="P_HOMO_B"/>
    <property type="match status" value="1"/>
</dbReference>
<dbReference type="NCBIfam" id="NF041766">
    <property type="entry name" value="choice_anch_U"/>
    <property type="match status" value="1"/>
</dbReference>
<dbReference type="Pfam" id="PF04151">
    <property type="entry name" value="PPC"/>
    <property type="match status" value="1"/>
</dbReference>
<keyword evidence="3" id="KW-0472">Membrane</keyword>
<comment type="caution">
    <text evidence="5">The sequence shown here is derived from an EMBL/GenBank/DDBJ whole genome shotgun (WGS) entry which is preliminary data.</text>
</comment>
<gene>
    <name evidence="5" type="ORF">E4P82_06690</name>
</gene>
<dbReference type="Proteomes" id="UP000760480">
    <property type="component" value="Unassembled WGS sequence"/>
</dbReference>
<proteinExistence type="predicted"/>
<evidence type="ECO:0000256" key="2">
    <source>
        <dbReference type="ARBA" id="ARBA00022801"/>
    </source>
</evidence>
<evidence type="ECO:0000313" key="5">
    <source>
        <dbReference type="EMBL" id="NMQ18921.1"/>
    </source>
</evidence>
<sequence>MGFTAFGPICGQATGFQGSALSTIQVKLNYLNVMSAVALFPEPASPRFKPLGRERLMLIGYCRFLAALFLIGLLLPQTSLSGPGFAAEVEPNGTAATATPLGGSTVAVQANIFPAGDVDFYSFTATTGDRVYAATQTLFDASASGDSVLDVLDVDGTTVLETDNNDGTFNSNSSSIAGLAIPANGTYFLRVRHNTITGTIRPYHLHFRLQSGTPVPEIEPNNTTATANPLPASGWVSGTITDVSPGETDVYSLTLNAGDSVFLSLDMNPERDGNVWNGRVGFGMFGNPSANQFLYANDANAGASAGDPNSEAFFFTVKDAGTYYVSVDSISAAGLGANATYHLSVSVLPHVNATANCTTYTSTDVPVAIPTGPGIVTSTLTVPGNPRIADLDVSINLNHTFMQDLDVHLQSPAGNDNGLFTDVGASTVGGPQTLMDIRLDDEAALPFAFPLSASMVHQPELAYRLNWFDGEDAGGVWTLVIRDDATGDGGTLNSWSLTICEPPPPPSCPAGFIQETVYSSNFEADDGGFTHSGAQDEWERGLPSFVPIITCNSGANCWKTDLDNTYNTSSSQDLLSPNINLTGYSPPIIVSWAQRYHIESASFDHAFVDAQEAGGANPIRLFEWLGATMNNTVGNPTVTIAESAGWANFNGRADALAGLNAELRFHLDSDTTVQLAGLAIDDVAVTACRAASADLSITKTDGVTTATPGSSVTYTIVASNAGPSAATGASVTDAFPAACTGATYTSVAAGGATGNTAAGNGNINDAALNLPVGASVTYTATCTINPTATGTLTNTATIASATTDPTPGNNSATDTDTLAALADLSITKTDTPDPVTAGNDLTYTITVNNAGPSNAGSVSLSDPLPAGTTFVSLSSPGGWSCTTPAVGAGGTVSCSIASLGVGSPAVFTLTVQVGASAIAGLSNTATVTSATLDGNAGNNTATATTAVVSLPTTAQGNAGGGLVTAAITGGTCAGFALGSTSFTAAPTPLPPGITFPYGVFGFTAVCPSGGTVTLTLTYPNLLPAGTQYWKYGPTSGNPAAHWYVLPATITGNTAVFTITDGGLGDDDLDPNNGVIVDQGGPGVPGAGNGTAAIPTLGEWALLILSTLLGGLIWRARRRTGYGSP</sequence>
<dbReference type="EMBL" id="SPMZ01000017">
    <property type="protein sequence ID" value="NMQ18921.1"/>
    <property type="molecule type" value="Genomic_DNA"/>
</dbReference>
<dbReference type="InterPro" id="IPR051172">
    <property type="entry name" value="Chlamydia_OmcB"/>
</dbReference>
<dbReference type="InterPro" id="IPR047589">
    <property type="entry name" value="DUF11_rpt"/>
</dbReference>
<dbReference type="Gene3D" id="2.60.40.10">
    <property type="entry name" value="Immunoglobulins"/>
    <property type="match status" value="1"/>
</dbReference>
<organism evidence="5 6">
    <name type="scientific">Candidatus Competibacter phosphatis</name>
    <dbReference type="NCBI Taxonomy" id="221280"/>
    <lineage>
        <taxon>Bacteria</taxon>
        <taxon>Pseudomonadati</taxon>
        <taxon>Pseudomonadota</taxon>
        <taxon>Gammaproteobacteria</taxon>
        <taxon>Candidatus Competibacteraceae</taxon>
        <taxon>Candidatus Competibacter</taxon>
    </lineage>
</organism>
<dbReference type="NCBIfam" id="TIGR01451">
    <property type="entry name" value="B_ant_repeat"/>
    <property type="match status" value="2"/>
</dbReference>
<keyword evidence="3" id="KW-0812">Transmembrane</keyword>
<dbReference type="Pfam" id="PF18203">
    <property type="entry name" value="IPTL-CTERM"/>
    <property type="match status" value="1"/>
</dbReference>
<dbReference type="InterPro" id="IPR013783">
    <property type="entry name" value="Ig-like_fold"/>
</dbReference>
<keyword evidence="6" id="KW-1185">Reference proteome</keyword>
<dbReference type="Gene3D" id="2.60.120.380">
    <property type="match status" value="2"/>
</dbReference>
<dbReference type="Pfam" id="PF01345">
    <property type="entry name" value="DUF11"/>
    <property type="match status" value="2"/>
</dbReference>
<evidence type="ECO:0000256" key="1">
    <source>
        <dbReference type="ARBA" id="ARBA00022670"/>
    </source>
</evidence>
<feature type="domain" description="P/Homo B" evidence="4">
    <location>
        <begin position="351"/>
        <end position="505"/>
    </location>
</feature>
<dbReference type="SUPFAM" id="SSF49785">
    <property type="entry name" value="Galactose-binding domain-like"/>
    <property type="match status" value="1"/>
</dbReference>
<keyword evidence="1" id="KW-0645">Protease</keyword>
<dbReference type="InterPro" id="IPR007280">
    <property type="entry name" value="Peptidase_C_arc/bac"/>
</dbReference>
<dbReference type="PANTHER" id="PTHR34819:SF3">
    <property type="entry name" value="CELL SURFACE PROTEIN"/>
    <property type="match status" value="1"/>
</dbReference>
<protein>
    <submittedName>
        <fullName evidence="5">IPTL-CTERM sorting domain-containing protein</fullName>
    </submittedName>
</protein>
<keyword evidence="2" id="KW-0378">Hydrolase</keyword>
<evidence type="ECO:0000313" key="6">
    <source>
        <dbReference type="Proteomes" id="UP000760480"/>
    </source>
</evidence>
<dbReference type="InterPro" id="IPR026442">
    <property type="entry name" value="IPTL_CTERM"/>
</dbReference>
<dbReference type="InterPro" id="IPR002884">
    <property type="entry name" value="P_dom"/>
</dbReference>
<dbReference type="Gene3D" id="2.60.120.260">
    <property type="entry name" value="Galactose-binding domain-like"/>
    <property type="match status" value="1"/>
</dbReference>
<feature type="transmembrane region" description="Helical" evidence="3">
    <location>
        <begin position="1096"/>
        <end position="1113"/>
    </location>
</feature>
<name>A0ABX1TLS7_9GAMM</name>
<reference evidence="5 6" key="1">
    <citation type="submission" date="2019-03" db="EMBL/GenBank/DDBJ databases">
        <title>Metabolic reconstructions from genomes of highly enriched 'Candidatus Accumulibacter' and 'Candidatus Competibacter' bioreactor populations.</title>
        <authorList>
            <person name="Annavajhala M.K."/>
            <person name="Welles L."/>
            <person name="Abbas B."/>
            <person name="Sorokin D."/>
            <person name="Park H."/>
            <person name="Van Loosdrecht M."/>
            <person name="Chandran K."/>
        </authorList>
    </citation>
    <scope>NUCLEOTIDE SEQUENCE [LARGE SCALE GENOMIC DNA]</scope>
    <source>
        <strain evidence="5 6">SBR_G</strain>
    </source>
</reference>
<dbReference type="InterPro" id="IPR053784">
    <property type="entry name" value="Choice_anch_U_dom"/>
</dbReference>
<dbReference type="PANTHER" id="PTHR34819">
    <property type="entry name" value="LARGE CYSTEINE-RICH PERIPLASMIC PROTEIN OMCB"/>
    <property type="match status" value="1"/>
</dbReference>
<dbReference type="NCBIfam" id="TIGR04174">
    <property type="entry name" value="IPTL_CTERM"/>
    <property type="match status" value="1"/>
</dbReference>
<dbReference type="InterPro" id="IPR001434">
    <property type="entry name" value="OmcB-like_DUF11"/>
</dbReference>
<evidence type="ECO:0000259" key="4">
    <source>
        <dbReference type="PROSITE" id="PS51829"/>
    </source>
</evidence>
<dbReference type="InterPro" id="IPR008979">
    <property type="entry name" value="Galactose-bd-like_sf"/>
</dbReference>
<keyword evidence="3" id="KW-1133">Transmembrane helix</keyword>
<accession>A0ABX1TLS7</accession>
<dbReference type="Pfam" id="PF01483">
    <property type="entry name" value="P_proprotein"/>
    <property type="match status" value="1"/>
</dbReference>
<evidence type="ECO:0000256" key="3">
    <source>
        <dbReference type="SAM" id="Phobius"/>
    </source>
</evidence>
<dbReference type="SUPFAM" id="SSF89260">
    <property type="entry name" value="Collagen-binding domain"/>
    <property type="match status" value="2"/>
</dbReference>